<evidence type="ECO:0000256" key="3">
    <source>
        <dbReference type="PIRSR" id="PIRSR000390-2"/>
    </source>
</evidence>
<evidence type="ECO:0000256" key="4">
    <source>
        <dbReference type="RuleBase" id="RU004508"/>
    </source>
</evidence>
<dbReference type="OrthoDB" id="5342089at2"/>
<dbReference type="InterPro" id="IPR000653">
    <property type="entry name" value="DegT/StrS_aminotransferase"/>
</dbReference>
<dbReference type="Pfam" id="PF01041">
    <property type="entry name" value="DegT_DnrJ_EryC1"/>
    <property type="match status" value="1"/>
</dbReference>
<accession>A0A1M5CW24</accession>
<dbReference type="Proteomes" id="UP000184501">
    <property type="component" value="Unassembled WGS sequence"/>
</dbReference>
<comment type="similarity">
    <text evidence="4">Belongs to the DegT/DnrJ/EryC1 family.</text>
</comment>
<dbReference type="InterPro" id="IPR015421">
    <property type="entry name" value="PyrdxlP-dep_Trfase_major"/>
</dbReference>
<dbReference type="PANTHER" id="PTHR30244">
    <property type="entry name" value="TRANSAMINASE"/>
    <property type="match status" value="1"/>
</dbReference>
<dbReference type="Gene3D" id="3.90.1150.10">
    <property type="entry name" value="Aspartate Aminotransferase, domain 1"/>
    <property type="match status" value="1"/>
</dbReference>
<protein>
    <submittedName>
        <fullName evidence="5">dTDP-4-amino-4,6-dideoxygalactose transaminase</fullName>
    </submittedName>
</protein>
<evidence type="ECO:0000313" key="6">
    <source>
        <dbReference type="Proteomes" id="UP000184501"/>
    </source>
</evidence>
<dbReference type="GO" id="GO:0008483">
    <property type="term" value="F:transaminase activity"/>
    <property type="evidence" value="ECO:0007669"/>
    <property type="project" value="TreeGrafter"/>
</dbReference>
<dbReference type="PANTHER" id="PTHR30244:SF34">
    <property type="entry name" value="DTDP-4-AMINO-4,6-DIDEOXYGALACTOSE TRANSAMINASE"/>
    <property type="match status" value="1"/>
</dbReference>
<keyword evidence="6" id="KW-1185">Reference proteome</keyword>
<evidence type="ECO:0000313" key="5">
    <source>
        <dbReference type="EMBL" id="SHF58787.1"/>
    </source>
</evidence>
<dbReference type="InterPro" id="IPR015422">
    <property type="entry name" value="PyrdxlP-dep_Trfase_small"/>
</dbReference>
<evidence type="ECO:0000256" key="2">
    <source>
        <dbReference type="PIRSR" id="PIRSR000390-1"/>
    </source>
</evidence>
<feature type="active site" description="Proton acceptor" evidence="2">
    <location>
        <position position="203"/>
    </location>
</feature>
<dbReference type="STRING" id="2017.SAMN05444320_104189"/>
<sequence length="404" mass="44284">MRTLAVDGGAPAFDTEKTKVLWPAPTDAETAALQRVLDSGVWTRSRDANWSEGEAGQFEREFGAYLGCNHVTAVTNGTVAIELALSALGVEPGDEVIVPASTFFATVSPVVRMRAIPVFADIDPLTYTVSPDSIAERVTDRTVGVLVVHLSGVPVNLDAVVSVCARDSLFLVEDCAQAAGSQWRGRQVGTVGDVGTFSFHHEKQLTCGEGGAVATDDARLAGRMYAFHHGFWMPGAPEQECHEISTNARLTPFQAAILRARLPRLDDEIDRRQRNVALLRELLGPAVVPVRPPAETTRWSVYSVPLRLDHEHAEGLSRDRLVRALRAEGVSAHEGHLDPVYRRPMFRDNPIQYRNDGCPAAEHAADRTGFVISQRMFLGPDTWMYRLAELIEELVTSGRCHAEE</sequence>
<organism evidence="5 6">
    <name type="scientific">Streptoalloteichus hindustanus</name>
    <dbReference type="NCBI Taxonomy" id="2017"/>
    <lineage>
        <taxon>Bacteria</taxon>
        <taxon>Bacillati</taxon>
        <taxon>Actinomycetota</taxon>
        <taxon>Actinomycetes</taxon>
        <taxon>Pseudonocardiales</taxon>
        <taxon>Pseudonocardiaceae</taxon>
        <taxon>Streptoalloteichus</taxon>
    </lineage>
</organism>
<reference evidence="5 6" key="1">
    <citation type="submission" date="2016-11" db="EMBL/GenBank/DDBJ databases">
        <authorList>
            <person name="Jaros S."/>
            <person name="Januszkiewicz K."/>
            <person name="Wedrychowicz H."/>
        </authorList>
    </citation>
    <scope>NUCLEOTIDE SEQUENCE [LARGE SCALE GENOMIC DNA]</scope>
    <source>
        <strain evidence="5 6">DSM 44523</strain>
    </source>
</reference>
<name>A0A1M5CW24_STRHI</name>
<feature type="modified residue" description="N6-(pyridoxal phosphate)lysine" evidence="3">
    <location>
        <position position="203"/>
    </location>
</feature>
<dbReference type="SUPFAM" id="SSF53383">
    <property type="entry name" value="PLP-dependent transferases"/>
    <property type="match status" value="1"/>
</dbReference>
<dbReference type="RefSeq" id="WP_073483108.1">
    <property type="nucleotide sequence ID" value="NZ_FQVN01000004.1"/>
</dbReference>
<dbReference type="Gene3D" id="3.40.640.10">
    <property type="entry name" value="Type I PLP-dependent aspartate aminotransferase-like (Major domain)"/>
    <property type="match status" value="1"/>
</dbReference>
<dbReference type="AlphaFoldDB" id="A0A1M5CW24"/>
<dbReference type="InterPro" id="IPR015424">
    <property type="entry name" value="PyrdxlP-dep_Trfase"/>
</dbReference>
<dbReference type="EMBL" id="FQVN01000004">
    <property type="protein sequence ID" value="SHF58787.1"/>
    <property type="molecule type" value="Genomic_DNA"/>
</dbReference>
<evidence type="ECO:0000256" key="1">
    <source>
        <dbReference type="ARBA" id="ARBA00001933"/>
    </source>
</evidence>
<dbReference type="PIRSF" id="PIRSF000390">
    <property type="entry name" value="PLP_StrS"/>
    <property type="match status" value="1"/>
</dbReference>
<dbReference type="GO" id="GO:0030170">
    <property type="term" value="F:pyridoxal phosphate binding"/>
    <property type="evidence" value="ECO:0007669"/>
    <property type="project" value="TreeGrafter"/>
</dbReference>
<proteinExistence type="inferred from homology"/>
<dbReference type="GO" id="GO:0000271">
    <property type="term" value="P:polysaccharide biosynthetic process"/>
    <property type="evidence" value="ECO:0007669"/>
    <property type="project" value="TreeGrafter"/>
</dbReference>
<keyword evidence="3 4" id="KW-0663">Pyridoxal phosphate</keyword>
<gene>
    <name evidence="5" type="ORF">SAMN05444320_104189</name>
</gene>
<comment type="cofactor">
    <cofactor evidence="1">
        <name>pyridoxal 5'-phosphate</name>
        <dbReference type="ChEBI" id="CHEBI:597326"/>
    </cofactor>
</comment>
<dbReference type="CDD" id="cd00616">
    <property type="entry name" value="AHBA_syn"/>
    <property type="match status" value="1"/>
</dbReference>